<accession>A0A165TUD6</accession>
<keyword evidence="2" id="KW-1185">Reference proteome</keyword>
<dbReference type="EMBL" id="KV429035">
    <property type="protein sequence ID" value="KZT73966.1"/>
    <property type="molecule type" value="Genomic_DNA"/>
</dbReference>
<name>A0A165TUD6_9APHY</name>
<dbReference type="PANTHER" id="PTHR39214:SF1">
    <property type="entry name" value="MICROBODY (PEROXISOME) BIOGENESIS PROTEIN PEROXIN 8 (EUROFUNG)"/>
    <property type="match status" value="1"/>
</dbReference>
<evidence type="ECO:0000313" key="2">
    <source>
        <dbReference type="Proteomes" id="UP000076727"/>
    </source>
</evidence>
<protein>
    <submittedName>
        <fullName evidence="1">Uncharacterized protein</fullName>
    </submittedName>
</protein>
<dbReference type="AlphaFoldDB" id="A0A165TUD6"/>
<dbReference type="OrthoDB" id="2357318at2759"/>
<dbReference type="InterPro" id="IPR055334">
    <property type="entry name" value="PEX8-like"/>
</dbReference>
<sequence length="706" mass="76199">MADRGYFALLSHLYHPGATLTLPTVQAAIAHYLARLSQPPTSLSASVISSPLFKRFSYAKLEALCTAHRHAVQLKVKLLDEDKGGIFSRSLHARLREWTKGILEGFKGGHAVSKLVCCGGLLLGFEDLEGELHLGNGGVRGLVEDETVLALAEVLDTYSYVPYSTDWAKDFKSESEDGEEPLALSLLLASRFGPLLSTRRLEALPLPVFSDLITSTIESAFQGGKYLAHAPSAQKQVEGSGISFPADSPFATTVQALSSSKYITSMAMLSKFSSRILSVLAESRPSCGWSAMAQTLTRLERTASAVAAGWASSAIASVFIEEDVDVGSRELMTQVWNLLKTQLFSTVMLCQAILSTVVFVSYPDRTPSSSTSSPQALATAVLRTLSHLSFVIHQFGGVTATSGGFPELKRAFYMALDVLASDPTESERFATELCQSVPANANVPSVKGVKTAYTLACIEQLIPVLSDECIRRDVCALCLPRLSDTEHRETYESAHSAMLAIFAAYAQKSTQHLTTQAATVDGKTSGFIREIIPFYTECLLENSGDGKLNTAQLCLAYAAVVRSATALGQRATGPSATCMDGEVLACFCIEKLLHTIRQVRGLHAPPNEHLHRLHSVLVATVPSVSMTLLPRVLDECKAVITSLSDPSAAAQRRYLTETLFKELSENVGDAEKEYCMRWWYGYRASLTVGAGESADFSGGASSSTRL</sequence>
<dbReference type="STRING" id="1314783.A0A165TUD6"/>
<dbReference type="Proteomes" id="UP000076727">
    <property type="component" value="Unassembled WGS sequence"/>
</dbReference>
<evidence type="ECO:0000313" key="1">
    <source>
        <dbReference type="EMBL" id="KZT73966.1"/>
    </source>
</evidence>
<gene>
    <name evidence="1" type="ORF">DAEQUDRAFT_363943</name>
</gene>
<reference evidence="1 2" key="1">
    <citation type="journal article" date="2016" name="Mol. Biol. Evol.">
        <title>Comparative Genomics of Early-Diverging Mushroom-Forming Fungi Provides Insights into the Origins of Lignocellulose Decay Capabilities.</title>
        <authorList>
            <person name="Nagy L.G."/>
            <person name="Riley R."/>
            <person name="Tritt A."/>
            <person name="Adam C."/>
            <person name="Daum C."/>
            <person name="Floudas D."/>
            <person name="Sun H."/>
            <person name="Yadav J.S."/>
            <person name="Pangilinan J."/>
            <person name="Larsson K.H."/>
            <person name="Matsuura K."/>
            <person name="Barry K."/>
            <person name="Labutti K."/>
            <person name="Kuo R."/>
            <person name="Ohm R.A."/>
            <person name="Bhattacharya S.S."/>
            <person name="Shirouzu T."/>
            <person name="Yoshinaga Y."/>
            <person name="Martin F.M."/>
            <person name="Grigoriev I.V."/>
            <person name="Hibbett D.S."/>
        </authorList>
    </citation>
    <scope>NUCLEOTIDE SEQUENCE [LARGE SCALE GENOMIC DNA]</scope>
    <source>
        <strain evidence="1 2">L-15889</strain>
    </source>
</reference>
<proteinExistence type="predicted"/>
<dbReference type="PANTHER" id="PTHR39214">
    <property type="entry name" value="MICROBODY (PEROXISOME) BIOGENESIS PROTEIN PEROXIN 8 (EUROFUNG)"/>
    <property type="match status" value="1"/>
</dbReference>
<organism evidence="1 2">
    <name type="scientific">Daedalea quercina L-15889</name>
    <dbReference type="NCBI Taxonomy" id="1314783"/>
    <lineage>
        <taxon>Eukaryota</taxon>
        <taxon>Fungi</taxon>
        <taxon>Dikarya</taxon>
        <taxon>Basidiomycota</taxon>
        <taxon>Agaricomycotina</taxon>
        <taxon>Agaricomycetes</taxon>
        <taxon>Polyporales</taxon>
        <taxon>Fomitopsis</taxon>
    </lineage>
</organism>